<reference evidence="2" key="1">
    <citation type="journal article" date="2019" name="Int. J. Syst. Evol. Microbiol.">
        <title>The Global Catalogue of Microorganisms (GCM) 10K type strain sequencing project: providing services to taxonomists for standard genome sequencing and annotation.</title>
        <authorList>
            <consortium name="The Broad Institute Genomics Platform"/>
            <consortium name="The Broad Institute Genome Sequencing Center for Infectious Disease"/>
            <person name="Wu L."/>
            <person name="Ma J."/>
        </authorList>
    </citation>
    <scope>NUCLEOTIDE SEQUENCE [LARGE SCALE GENOMIC DNA]</scope>
    <source>
        <strain evidence="2">JCM 18532</strain>
    </source>
</reference>
<dbReference type="InterPro" id="IPR036514">
    <property type="entry name" value="SGNH_hydro_sf"/>
</dbReference>
<dbReference type="RefSeq" id="WP_345525522.1">
    <property type="nucleotide sequence ID" value="NZ_BAABKN010000006.1"/>
</dbReference>
<evidence type="ECO:0008006" key="3">
    <source>
        <dbReference type="Google" id="ProtNLM"/>
    </source>
</evidence>
<protein>
    <recommendedName>
        <fullName evidence="3">SGNH/GDSL hydrolase family protein</fullName>
    </recommendedName>
</protein>
<dbReference type="EMBL" id="BAABKN010000006">
    <property type="protein sequence ID" value="GAA4728869.1"/>
    <property type="molecule type" value="Genomic_DNA"/>
</dbReference>
<evidence type="ECO:0000313" key="1">
    <source>
        <dbReference type="EMBL" id="GAA4728869.1"/>
    </source>
</evidence>
<name>A0ABP8YFT7_9ACTN</name>
<dbReference type="Proteomes" id="UP001499882">
    <property type="component" value="Unassembled WGS sequence"/>
</dbReference>
<dbReference type="SUPFAM" id="SSF52266">
    <property type="entry name" value="SGNH hydrolase"/>
    <property type="match status" value="1"/>
</dbReference>
<proteinExistence type="predicted"/>
<evidence type="ECO:0000313" key="2">
    <source>
        <dbReference type="Proteomes" id="UP001499882"/>
    </source>
</evidence>
<comment type="caution">
    <text evidence="1">The sequence shown here is derived from an EMBL/GenBank/DDBJ whole genome shotgun (WGS) entry which is preliminary data.</text>
</comment>
<accession>A0ABP8YFT7</accession>
<gene>
    <name evidence="1" type="ORF">GCM10023350_10060</name>
</gene>
<keyword evidence="2" id="KW-1185">Reference proteome</keyword>
<organism evidence="1 2">
    <name type="scientific">Nocardioides endophyticus</name>
    <dbReference type="NCBI Taxonomy" id="1353775"/>
    <lineage>
        <taxon>Bacteria</taxon>
        <taxon>Bacillati</taxon>
        <taxon>Actinomycetota</taxon>
        <taxon>Actinomycetes</taxon>
        <taxon>Propionibacteriales</taxon>
        <taxon>Nocardioidaceae</taxon>
        <taxon>Nocardioides</taxon>
    </lineage>
</organism>
<dbReference type="Gene3D" id="3.40.50.1110">
    <property type="entry name" value="SGNH hydrolase"/>
    <property type="match status" value="1"/>
</dbReference>
<sequence length="539" mass="59108">MATTAPANHPIVVAEGTPADVEVRDEPRVPEFDPQVGVPGSFTFPAAPKAQPPHRLVVIGDSLSHGFQSGAIYNTDISYPAIIAYELGWFDDYRYPTYGGPGGLPLNIEYLLRDLERRYGEQVDWWEIPGAVFHGRALMDQIEDYWERGAGSVPPAATGINHDLSVYGWDLRDALARTYNTCVADIKAPKDDLVKQVVQSNGARAALRVYPSEHPDDTLFGAAARLGADTQGADAGIETLIVFLGANNALQTVTKLKVEWSGAGYQDLKKKGAYTVWRPTHFANELAEVVAEVEKINARHVIWCTVPHVTVPPISRGLGQKLRPGSRYFPYYTRPWVDAAHFDPRQDPCITGDQARAIDSAIDQYNDAIVAMVAAARKGPKKDARDWLVLDVAGLLDRLASRRYIEDVNARPPWWSQYPLPGPVAALKPTIDSRFLAGDGKGGRSDGGLFSLDGVHPTTVAYGMIAQELITIMRGAGVLFRHAGDQSVRSDPVTVDFDRLIRRDSLVRKPPQNLTPGLKTLGWADEALDLVRNAVHLGR</sequence>